<evidence type="ECO:0000313" key="2">
    <source>
        <dbReference type="EMBL" id="VDL63681.1"/>
    </source>
</evidence>
<name>A0A0N4XDX7_NIPBR</name>
<evidence type="ECO:0000313" key="3">
    <source>
        <dbReference type="Proteomes" id="UP000271162"/>
    </source>
</evidence>
<feature type="region of interest" description="Disordered" evidence="1">
    <location>
        <begin position="555"/>
        <end position="596"/>
    </location>
</feature>
<feature type="region of interest" description="Disordered" evidence="1">
    <location>
        <begin position="963"/>
        <end position="984"/>
    </location>
</feature>
<feature type="compositionally biased region" description="Pro residues" evidence="1">
    <location>
        <begin position="704"/>
        <end position="714"/>
    </location>
</feature>
<protein>
    <submittedName>
        <fullName evidence="4">SET domain-containing protein</fullName>
    </submittedName>
</protein>
<feature type="region of interest" description="Disordered" evidence="1">
    <location>
        <begin position="684"/>
        <end position="722"/>
    </location>
</feature>
<keyword evidence="3" id="KW-1185">Reference proteome</keyword>
<dbReference type="Proteomes" id="UP000271162">
    <property type="component" value="Unassembled WGS sequence"/>
</dbReference>
<sequence>MLANPWRKTPMVWEHYLLEDNPGLYRTGQYLRTGDMTGYVLQERPFYHHFDPDKETADDPRENENYVEKNADRTLYTFKKQPKGTSLSRRAPLIRVPVNKYANPRNRKIDDLYFKEDIGHMFADEEIDVVALESTVEEVYKQFKEEHLTSNDAFIMCKPSGREQSVQVEEMDDDDDDTEDSDVSLLDRLRSKHQKNIPAFDLFQKDLTKQAKERCNKIVKECHEAKANLRNAADSNEVDDEDLKEWKTSLFLDNISPLRDVSFEETLHDVFVRALCGYDVGVPSKEKQVASILGSGRDAIEWRVPEETIFKDISDLIARGVHNDIRQMDATYHMKVFKFRVTVEQAHESLRRVERIGAGRTPEDLAILKQKCFRPGRYNGICDSGEVSKYYRIDPWATHSSTLTFAEQYFRCCNYPKLEGSLLRLRNDIHESTKKIAKDSWYYASNNDNEDEIDCADWKDRLHEVVLLFNSRMGKNEEKLLREHRALPRIARRSLGHGSQFAISQKVSPTTGESVAPPEDAIQMDMDDPGGGDDFIFPSDDVCANVEEEVLSINSRPVESVADSADRKQEVVPPESATRKGRNKADNADTSVTKKGRRIKTEVEIKTEPPDDYFVKMEVHSPFTLKSRFAIGTSRTTTRGEDDTFGRKPVPRRSRLGSYQAGTFITPGLLQKGSYPGVKLEVKESVDGPEPHFTGSLGRSPTTEEPPAPPPPVTPDTENGVCDEWLTSFGGCRAIPEDQCQSDKPSEEQSDVPAPVQDDPTFENGGDTMNDTMNDTMGSFDDPVFYPGSSKKDRFKDIRPDEFKAIGIDVKNIVPKKDFYAMTKEERAAAVAAEFEAIDALGPKKEEGYVISIMDFSCRVIPYHLNTAKMKKVMKSILSNPLLAYDKVLYSRRALLARRRADQRHKNESIGPEVYFKKLDRSLDVSLGPIAHKILEEHNPLDITAIDPIDVLDAVNYRNLDDMVDDDDSSSKRGDAPSAGVEESMRQFAAEVRQADFKVQGLHTFSSVMRCLPRRMGSLGKYVNVANALAVTLYMCNENTLTLVQERNDGVDKNASLDEVEPWMANFIITNAVDVPSLLGQDHETSTSFSPNGVSTRGNNRIFS</sequence>
<evidence type="ECO:0000256" key="1">
    <source>
        <dbReference type="SAM" id="MobiDB-lite"/>
    </source>
</evidence>
<gene>
    <name evidence="2" type="ORF">NBR_LOCUS730</name>
</gene>
<feature type="region of interest" description="Disordered" evidence="1">
    <location>
        <begin position="1082"/>
        <end position="1104"/>
    </location>
</feature>
<feature type="compositionally biased region" description="Acidic residues" evidence="1">
    <location>
        <begin position="169"/>
        <end position="181"/>
    </location>
</feature>
<proteinExistence type="predicted"/>
<feature type="region of interest" description="Disordered" evidence="1">
    <location>
        <begin position="734"/>
        <end position="764"/>
    </location>
</feature>
<dbReference type="EMBL" id="UYSL01000395">
    <property type="protein sequence ID" value="VDL63681.1"/>
    <property type="molecule type" value="Genomic_DNA"/>
</dbReference>
<dbReference type="AlphaFoldDB" id="A0A0N4XDX7"/>
<feature type="compositionally biased region" description="Polar residues" evidence="1">
    <location>
        <begin position="1086"/>
        <end position="1104"/>
    </location>
</feature>
<reference evidence="4" key="1">
    <citation type="submission" date="2017-02" db="UniProtKB">
        <authorList>
            <consortium name="WormBaseParasite"/>
        </authorList>
    </citation>
    <scope>IDENTIFICATION</scope>
</reference>
<dbReference type="OMA" id="HLNTAKM"/>
<accession>A0A0N4XDX7</accession>
<feature type="region of interest" description="Disordered" evidence="1">
    <location>
        <begin position="162"/>
        <end position="181"/>
    </location>
</feature>
<reference evidence="2 3" key="2">
    <citation type="submission" date="2018-11" db="EMBL/GenBank/DDBJ databases">
        <authorList>
            <consortium name="Pathogen Informatics"/>
        </authorList>
    </citation>
    <scope>NUCLEOTIDE SEQUENCE [LARGE SCALE GENOMIC DNA]</scope>
</reference>
<organism evidence="4">
    <name type="scientific">Nippostrongylus brasiliensis</name>
    <name type="common">Rat hookworm</name>
    <dbReference type="NCBI Taxonomy" id="27835"/>
    <lineage>
        <taxon>Eukaryota</taxon>
        <taxon>Metazoa</taxon>
        <taxon>Ecdysozoa</taxon>
        <taxon>Nematoda</taxon>
        <taxon>Chromadorea</taxon>
        <taxon>Rhabditida</taxon>
        <taxon>Rhabditina</taxon>
        <taxon>Rhabditomorpha</taxon>
        <taxon>Strongyloidea</taxon>
        <taxon>Heligmosomidae</taxon>
        <taxon>Nippostrongylus</taxon>
    </lineage>
</organism>
<evidence type="ECO:0000313" key="4">
    <source>
        <dbReference type="WBParaSite" id="NBR_0000072901-mRNA-1"/>
    </source>
</evidence>
<dbReference type="WBParaSite" id="NBR_0000072901-mRNA-1">
    <property type="protein sequence ID" value="NBR_0000072901-mRNA-1"/>
    <property type="gene ID" value="NBR_0000072901"/>
</dbReference>
<feature type="region of interest" description="Disordered" evidence="1">
    <location>
        <begin position="630"/>
        <end position="659"/>
    </location>
</feature>